<dbReference type="Pfam" id="PF05699">
    <property type="entry name" value="Dimer_Tnp_hAT"/>
    <property type="match status" value="1"/>
</dbReference>
<keyword evidence="3" id="KW-1185">Reference proteome</keyword>
<reference evidence="3" key="1">
    <citation type="journal article" date="2013" name="Genetics">
        <title>The draft genome and transcriptome of Panagrellus redivivus are shaped by the harsh demands of a free-living lifestyle.</title>
        <authorList>
            <person name="Srinivasan J."/>
            <person name="Dillman A.R."/>
            <person name="Macchietto M.G."/>
            <person name="Heikkinen L."/>
            <person name="Lakso M."/>
            <person name="Fracchia K.M."/>
            <person name="Antoshechkin I."/>
            <person name="Mortazavi A."/>
            <person name="Wong G."/>
            <person name="Sternberg P.W."/>
        </authorList>
    </citation>
    <scope>NUCLEOTIDE SEQUENCE [LARGE SCALE GENOMIC DNA]</scope>
    <source>
        <strain evidence="3">MT8872</strain>
    </source>
</reference>
<dbReference type="WBParaSite" id="Pan_g872.t1">
    <property type="protein sequence ID" value="Pan_g872.t1"/>
    <property type="gene ID" value="Pan_g872"/>
</dbReference>
<feature type="compositionally biased region" description="Basic and acidic residues" evidence="1">
    <location>
        <begin position="221"/>
        <end position="230"/>
    </location>
</feature>
<evidence type="ECO:0000256" key="1">
    <source>
        <dbReference type="SAM" id="MobiDB-lite"/>
    </source>
</evidence>
<dbReference type="InterPro" id="IPR012337">
    <property type="entry name" value="RNaseH-like_sf"/>
</dbReference>
<name>A0A7E4W9S9_PANRE</name>
<proteinExistence type="predicted"/>
<feature type="domain" description="HAT C-terminal dimerisation" evidence="2">
    <location>
        <begin position="131"/>
        <end position="216"/>
    </location>
</feature>
<dbReference type="AlphaFoldDB" id="A0A7E4W9S9"/>
<dbReference type="SUPFAM" id="SSF53098">
    <property type="entry name" value="Ribonuclease H-like"/>
    <property type="match status" value="1"/>
</dbReference>
<dbReference type="Proteomes" id="UP000492821">
    <property type="component" value="Unassembled WGS sequence"/>
</dbReference>
<sequence>MTLMAEGNSAIASIIPYLQVRIRQLCDIKTSNKVATKYMETFAVAIANREDEYKGNPIIEEATFFDPRFVHKTPIFPVQQWSRIKANVISKLIADDDIEPPSPSNPEEPDFWAPLQEATKETNGVEKEVEIYASLPKLDVPTPDHDNSSAVFRFWQTYKHQLPTLYNRAMEVLLVSASSAEPERVFSNLTNLLSNKHRANLKPSSIERTMTVRQHMAAEKMDRNLKKLDSGETDELSDDETYLAPPIQRRNSFS</sequence>
<evidence type="ECO:0000259" key="2">
    <source>
        <dbReference type="Pfam" id="PF05699"/>
    </source>
</evidence>
<dbReference type="InterPro" id="IPR008906">
    <property type="entry name" value="HATC_C_dom"/>
</dbReference>
<reference evidence="4" key="2">
    <citation type="submission" date="2020-10" db="UniProtKB">
        <authorList>
            <consortium name="WormBaseParasite"/>
        </authorList>
    </citation>
    <scope>IDENTIFICATION</scope>
</reference>
<protein>
    <submittedName>
        <fullName evidence="4">Dimer_Tnp_hAT domain-containing protein</fullName>
    </submittedName>
</protein>
<feature type="compositionally biased region" description="Acidic residues" evidence="1">
    <location>
        <begin position="231"/>
        <end position="241"/>
    </location>
</feature>
<dbReference type="GO" id="GO:0046983">
    <property type="term" value="F:protein dimerization activity"/>
    <property type="evidence" value="ECO:0007669"/>
    <property type="project" value="InterPro"/>
</dbReference>
<accession>A0A7E4W9S9</accession>
<organism evidence="3 4">
    <name type="scientific">Panagrellus redivivus</name>
    <name type="common">Microworm</name>
    <dbReference type="NCBI Taxonomy" id="6233"/>
    <lineage>
        <taxon>Eukaryota</taxon>
        <taxon>Metazoa</taxon>
        <taxon>Ecdysozoa</taxon>
        <taxon>Nematoda</taxon>
        <taxon>Chromadorea</taxon>
        <taxon>Rhabditida</taxon>
        <taxon>Tylenchina</taxon>
        <taxon>Panagrolaimomorpha</taxon>
        <taxon>Panagrolaimoidea</taxon>
        <taxon>Panagrolaimidae</taxon>
        <taxon>Panagrellus</taxon>
    </lineage>
</organism>
<evidence type="ECO:0000313" key="3">
    <source>
        <dbReference type="Proteomes" id="UP000492821"/>
    </source>
</evidence>
<evidence type="ECO:0000313" key="4">
    <source>
        <dbReference type="WBParaSite" id="Pan_g872.t1"/>
    </source>
</evidence>
<feature type="region of interest" description="Disordered" evidence="1">
    <location>
        <begin position="221"/>
        <end position="254"/>
    </location>
</feature>